<dbReference type="EMBL" id="JAXOVC010000010">
    <property type="protein sequence ID" value="KAK4496253.1"/>
    <property type="molecule type" value="Genomic_DNA"/>
</dbReference>
<feature type="compositionally biased region" description="Basic and acidic residues" evidence="1">
    <location>
        <begin position="47"/>
        <end position="57"/>
    </location>
</feature>
<evidence type="ECO:0000256" key="1">
    <source>
        <dbReference type="SAM" id="MobiDB-lite"/>
    </source>
</evidence>
<name>A0ABR0E4Q5_ZASCE</name>
<organism evidence="2 3">
    <name type="scientific">Zasmidium cellare</name>
    <name type="common">Wine cellar mold</name>
    <name type="synonym">Racodium cellare</name>
    <dbReference type="NCBI Taxonomy" id="395010"/>
    <lineage>
        <taxon>Eukaryota</taxon>
        <taxon>Fungi</taxon>
        <taxon>Dikarya</taxon>
        <taxon>Ascomycota</taxon>
        <taxon>Pezizomycotina</taxon>
        <taxon>Dothideomycetes</taxon>
        <taxon>Dothideomycetidae</taxon>
        <taxon>Mycosphaerellales</taxon>
        <taxon>Mycosphaerellaceae</taxon>
        <taxon>Zasmidium</taxon>
    </lineage>
</organism>
<feature type="compositionally biased region" description="Polar residues" evidence="1">
    <location>
        <begin position="72"/>
        <end position="82"/>
    </location>
</feature>
<proteinExistence type="predicted"/>
<feature type="region of interest" description="Disordered" evidence="1">
    <location>
        <begin position="47"/>
        <end position="87"/>
    </location>
</feature>
<keyword evidence="3" id="KW-1185">Reference proteome</keyword>
<comment type="caution">
    <text evidence="2">The sequence shown here is derived from an EMBL/GenBank/DDBJ whole genome shotgun (WGS) entry which is preliminary data.</text>
</comment>
<evidence type="ECO:0000313" key="3">
    <source>
        <dbReference type="Proteomes" id="UP001305779"/>
    </source>
</evidence>
<protein>
    <recommendedName>
        <fullName evidence="4">Secreted protein</fullName>
    </recommendedName>
</protein>
<evidence type="ECO:0008006" key="4">
    <source>
        <dbReference type="Google" id="ProtNLM"/>
    </source>
</evidence>
<sequence>MKLLAFLMRVTTTLHRKVSVAIAPKTFKAQAKGQEKPCLMDSVRARRQEKANRERRSFQSLGRALNRRDTQGTDSTGFSTSRVAADGMAMTIRERRGSFQ</sequence>
<reference evidence="2 3" key="1">
    <citation type="journal article" date="2023" name="G3 (Bethesda)">
        <title>A chromosome-level genome assembly of Zasmidium syzygii isolated from banana leaves.</title>
        <authorList>
            <person name="van Westerhoven A.C."/>
            <person name="Mehrabi R."/>
            <person name="Talebi R."/>
            <person name="Steentjes M.B.F."/>
            <person name="Corcolon B."/>
            <person name="Chong P.A."/>
            <person name="Kema G.H.J."/>
            <person name="Seidl M.F."/>
        </authorList>
    </citation>
    <scope>NUCLEOTIDE SEQUENCE [LARGE SCALE GENOMIC DNA]</scope>
    <source>
        <strain evidence="2 3">P124</strain>
    </source>
</reference>
<gene>
    <name evidence="2" type="ORF">PRZ48_012233</name>
</gene>
<accession>A0ABR0E4Q5</accession>
<evidence type="ECO:0000313" key="2">
    <source>
        <dbReference type="EMBL" id="KAK4496253.1"/>
    </source>
</evidence>
<dbReference type="Proteomes" id="UP001305779">
    <property type="component" value="Unassembled WGS sequence"/>
</dbReference>